<gene>
    <name evidence="2" type="ORF">EOD39_16761</name>
</gene>
<accession>A0A444U8S9</accession>
<sequence>MPLEVQEELTRDQFLEALGASELCAQVCLARPDTAGGTRAGSGKEEHVGQRVFEQHKNGKKPTSGSPGSAMRGEISQDGPTWLPEVIAFVRVVTNQDQPPSPLVLELWTPWAPTTPVHSNHCLPCAGK</sequence>
<feature type="compositionally biased region" description="Basic and acidic residues" evidence="1">
    <location>
        <begin position="42"/>
        <end position="57"/>
    </location>
</feature>
<organism evidence="2 3">
    <name type="scientific">Acipenser ruthenus</name>
    <name type="common">Sterlet sturgeon</name>
    <dbReference type="NCBI Taxonomy" id="7906"/>
    <lineage>
        <taxon>Eukaryota</taxon>
        <taxon>Metazoa</taxon>
        <taxon>Chordata</taxon>
        <taxon>Craniata</taxon>
        <taxon>Vertebrata</taxon>
        <taxon>Euteleostomi</taxon>
        <taxon>Actinopterygii</taxon>
        <taxon>Chondrostei</taxon>
        <taxon>Acipenseriformes</taxon>
        <taxon>Acipenseridae</taxon>
        <taxon>Acipenser</taxon>
    </lineage>
</organism>
<feature type="region of interest" description="Disordered" evidence="1">
    <location>
        <begin position="34"/>
        <end position="78"/>
    </location>
</feature>
<dbReference type="AlphaFoldDB" id="A0A444U8S9"/>
<name>A0A444U8S9_ACIRT</name>
<keyword evidence="3" id="KW-1185">Reference proteome</keyword>
<proteinExistence type="predicted"/>
<protein>
    <submittedName>
        <fullName evidence="2">Uncharacterized protein</fullName>
    </submittedName>
</protein>
<reference evidence="2 3" key="1">
    <citation type="submission" date="2019-01" db="EMBL/GenBank/DDBJ databases">
        <title>Draft Genome and Complete Hox-Cluster Characterization of the Sterlet Sturgeon (Acipenser ruthenus).</title>
        <authorList>
            <person name="Wei Q."/>
        </authorList>
    </citation>
    <scope>NUCLEOTIDE SEQUENCE [LARGE SCALE GENOMIC DNA]</scope>
    <source>
        <strain evidence="2">WHYD16114868_AA</strain>
        <tissue evidence="2">Blood</tissue>
    </source>
</reference>
<dbReference type="EMBL" id="SCEB01215044">
    <property type="protein sequence ID" value="RXM31603.1"/>
    <property type="molecule type" value="Genomic_DNA"/>
</dbReference>
<comment type="caution">
    <text evidence="2">The sequence shown here is derived from an EMBL/GenBank/DDBJ whole genome shotgun (WGS) entry which is preliminary data.</text>
</comment>
<dbReference type="Proteomes" id="UP000289886">
    <property type="component" value="Unassembled WGS sequence"/>
</dbReference>
<evidence type="ECO:0000313" key="3">
    <source>
        <dbReference type="Proteomes" id="UP000289886"/>
    </source>
</evidence>
<evidence type="ECO:0000256" key="1">
    <source>
        <dbReference type="SAM" id="MobiDB-lite"/>
    </source>
</evidence>
<evidence type="ECO:0000313" key="2">
    <source>
        <dbReference type="EMBL" id="RXM31603.1"/>
    </source>
</evidence>